<dbReference type="PROSITE" id="PS50026">
    <property type="entry name" value="EGF_3"/>
    <property type="match status" value="1"/>
</dbReference>
<dbReference type="PROSITE" id="PS00022">
    <property type="entry name" value="EGF_1"/>
    <property type="match status" value="4"/>
</dbReference>
<dbReference type="FunFam" id="2.170.300.10:FF:000022">
    <property type="entry name" value="Uncharacterized protein"/>
    <property type="match status" value="1"/>
</dbReference>
<evidence type="ECO:0000313" key="10">
    <source>
        <dbReference type="RefSeq" id="XP_035683653.1"/>
    </source>
</evidence>
<proteinExistence type="predicted"/>
<feature type="transmembrane region" description="Helical" evidence="6">
    <location>
        <begin position="601"/>
        <end position="620"/>
    </location>
</feature>
<dbReference type="Gene3D" id="2.170.300.10">
    <property type="entry name" value="Tie2 ligand-binding domain superfamily"/>
    <property type="match status" value="2"/>
</dbReference>
<dbReference type="GeneID" id="118420752"/>
<name>A0A9J7LIZ2_BRAFL</name>
<evidence type="ECO:0000256" key="3">
    <source>
        <dbReference type="ARBA" id="ARBA00022737"/>
    </source>
</evidence>
<evidence type="ECO:0000256" key="6">
    <source>
        <dbReference type="SAM" id="Phobius"/>
    </source>
</evidence>
<dbReference type="Proteomes" id="UP000001554">
    <property type="component" value="Chromosome 1"/>
</dbReference>
<keyword evidence="6" id="KW-0812">Transmembrane</keyword>
<dbReference type="AlphaFoldDB" id="A0A9J7LIZ2"/>
<dbReference type="SUPFAM" id="SSF49313">
    <property type="entry name" value="Cadherin-like"/>
    <property type="match status" value="1"/>
</dbReference>
<keyword evidence="6" id="KW-1133">Transmembrane helix</keyword>
<dbReference type="PRINTS" id="PR00011">
    <property type="entry name" value="EGFLAMININ"/>
</dbReference>
<accession>A0A9J7LIZ2</accession>
<evidence type="ECO:0000256" key="4">
    <source>
        <dbReference type="ARBA" id="ARBA00023157"/>
    </source>
</evidence>
<dbReference type="SMART" id="SM00181">
    <property type="entry name" value="EGF"/>
    <property type="match status" value="4"/>
</dbReference>
<dbReference type="OMA" id="CATENGV"/>
<dbReference type="PANTHER" id="PTHR24035">
    <property type="entry name" value="MULTIPLE EPIDERMAL GROWTH FACTOR-LIKE DOMAINS PROTEIN"/>
    <property type="match status" value="1"/>
</dbReference>
<evidence type="ECO:0000256" key="5">
    <source>
        <dbReference type="PROSITE-ProRule" id="PRU00076"/>
    </source>
</evidence>
<keyword evidence="9" id="KW-1185">Reference proteome</keyword>
<evidence type="ECO:0000313" key="9">
    <source>
        <dbReference type="Proteomes" id="UP000001554"/>
    </source>
</evidence>
<keyword evidence="4 5" id="KW-1015">Disulfide bond</keyword>
<feature type="signal peptide" evidence="7">
    <location>
        <begin position="1"/>
        <end position="24"/>
    </location>
</feature>
<dbReference type="PROSITE" id="PS01186">
    <property type="entry name" value="EGF_2"/>
    <property type="match status" value="2"/>
</dbReference>
<organism evidence="9 10">
    <name type="scientific">Branchiostoma floridae</name>
    <name type="common">Florida lancelet</name>
    <name type="synonym">Amphioxus</name>
    <dbReference type="NCBI Taxonomy" id="7739"/>
    <lineage>
        <taxon>Eukaryota</taxon>
        <taxon>Metazoa</taxon>
        <taxon>Chordata</taxon>
        <taxon>Cephalochordata</taxon>
        <taxon>Leptocardii</taxon>
        <taxon>Amphioxiformes</taxon>
        <taxon>Branchiostomatidae</taxon>
        <taxon>Branchiostoma</taxon>
    </lineage>
</organism>
<sequence length="661" mass="72211">MACAVSHKVVFLWTVSCLLCLAHGGYNFSVHIATNAKLGTAVVNVRSLLGPEKAELPCAIVEGDPYGRFYVRTNCTVVVARPLDWLVQSEYLLKIRVGQLRDPDHLVVHLKVKVTHVLGYPPVYNVTCETPVRPYSGEKSNDFLFSSTLSVEAETTAGDVVFLKSTLGKPRPIWDMDPNDPRVVITAGNDCHIRVVMGVHALSDVAIAAELFQFYVNEEQGTFRVTCHEQSETFPDGLFELFSTYGKYKDRLRHLEGILPDVMVKLPNHPLIVMISSSMLPTKGATRFNCKLPSTRDRVVTMSLDLDAVTTLKHLDTITVDINPVGCPPDRYGILCDKNCICENGARCHGFNGACKCTEGWQGVACDIPKPGVSATTTPSDPSDIYIPANVTIHCNVHHLEATTLSLLSPNGSVTVSSAGVSQINKTIMDIQPKDGVAYMCELTDTHENVFNATILLDAGNCSPNRKGERCDETCECLQGASCDRWAGCVCPPGWTGTRCQERCPDGTYGKGCGKNCTRCLHGASCAPSDGTCNCTAGWYGSDCNVSCPTYRYGLRCQHTCTCRNDAACNNVDGRCQCVSPWTGENCDEKTATIPEPLVEILVPLASLLLLVLIVAAILYKKRRLFGVVPERVEENEALLELALVDYSPSNHNYIPTFKHS</sequence>
<dbReference type="GO" id="GO:0005509">
    <property type="term" value="F:calcium ion binding"/>
    <property type="evidence" value="ECO:0007669"/>
    <property type="project" value="InterPro"/>
</dbReference>
<keyword evidence="3" id="KW-0677">Repeat</keyword>
<dbReference type="RefSeq" id="XP_035683653.1">
    <property type="nucleotide sequence ID" value="XM_035827760.1"/>
</dbReference>
<keyword evidence="2 7" id="KW-0732">Signal</keyword>
<dbReference type="InterPro" id="IPR000742">
    <property type="entry name" value="EGF"/>
</dbReference>
<dbReference type="InterPro" id="IPR052108">
    <property type="entry name" value="MEGF/SIB"/>
</dbReference>
<dbReference type="KEGG" id="bfo:118420752"/>
<dbReference type="PANTHER" id="PTHR24035:SF109">
    <property type="entry name" value="PROTEIN DRAPER"/>
    <property type="match status" value="1"/>
</dbReference>
<feature type="domain" description="EGF-like" evidence="8">
    <location>
        <begin position="514"/>
        <end position="545"/>
    </location>
</feature>
<evidence type="ECO:0000256" key="7">
    <source>
        <dbReference type="SAM" id="SignalP"/>
    </source>
</evidence>
<keyword evidence="6" id="KW-0472">Membrane</keyword>
<dbReference type="InterPro" id="IPR015919">
    <property type="entry name" value="Cadherin-like_sf"/>
</dbReference>
<feature type="chain" id="PRO_5039951560" evidence="7">
    <location>
        <begin position="25"/>
        <end position="661"/>
    </location>
</feature>
<protein>
    <submittedName>
        <fullName evidence="10">Uncharacterized protein LOC118420752</fullName>
    </submittedName>
</protein>
<dbReference type="FunFam" id="2.170.300.10:FF:000041">
    <property type="entry name" value="Tyrosine protein kinase receptor tie-1, putative"/>
    <property type="match status" value="1"/>
</dbReference>
<evidence type="ECO:0000256" key="1">
    <source>
        <dbReference type="ARBA" id="ARBA00022536"/>
    </source>
</evidence>
<dbReference type="GO" id="GO:0016020">
    <property type="term" value="C:membrane"/>
    <property type="evidence" value="ECO:0007669"/>
    <property type="project" value="InterPro"/>
</dbReference>
<keyword evidence="1 5" id="KW-0245">EGF-like domain</keyword>
<dbReference type="OrthoDB" id="409374at2759"/>
<evidence type="ECO:0000256" key="2">
    <source>
        <dbReference type="ARBA" id="ARBA00022729"/>
    </source>
</evidence>
<gene>
    <name evidence="10" type="primary">LOC118420752</name>
</gene>
<reference evidence="9" key="1">
    <citation type="journal article" date="2020" name="Nat. Ecol. Evol.">
        <title>Deeply conserved synteny resolves early events in vertebrate evolution.</title>
        <authorList>
            <person name="Simakov O."/>
            <person name="Marletaz F."/>
            <person name="Yue J.X."/>
            <person name="O'Connell B."/>
            <person name="Jenkins J."/>
            <person name="Brandt A."/>
            <person name="Calef R."/>
            <person name="Tung C.H."/>
            <person name="Huang T.K."/>
            <person name="Schmutz J."/>
            <person name="Satoh N."/>
            <person name="Yu J.K."/>
            <person name="Putnam N.H."/>
            <person name="Green R.E."/>
            <person name="Rokhsar D.S."/>
        </authorList>
    </citation>
    <scope>NUCLEOTIDE SEQUENCE [LARGE SCALE GENOMIC DNA]</scope>
    <source>
        <strain evidence="9">S238N-H82</strain>
    </source>
</reference>
<reference evidence="10" key="2">
    <citation type="submission" date="2025-08" db="UniProtKB">
        <authorList>
            <consortium name="RefSeq"/>
        </authorList>
    </citation>
    <scope>IDENTIFICATION</scope>
    <source>
        <strain evidence="10">S238N-H82</strain>
        <tissue evidence="10">Testes</tissue>
    </source>
</reference>
<feature type="disulfide bond" evidence="5">
    <location>
        <begin position="535"/>
        <end position="544"/>
    </location>
</feature>
<comment type="caution">
    <text evidence="5">Lacks conserved residue(s) required for the propagation of feature annotation.</text>
</comment>
<evidence type="ECO:0000259" key="8">
    <source>
        <dbReference type="PROSITE" id="PS50026"/>
    </source>
</evidence>